<keyword evidence="11 14" id="KW-0472">Membrane</keyword>
<dbReference type="Pfam" id="PF15024">
    <property type="entry name" value="Glyco_transf_18"/>
    <property type="match status" value="1"/>
</dbReference>
<evidence type="ECO:0000256" key="7">
    <source>
        <dbReference type="ARBA" id="ARBA00022692"/>
    </source>
</evidence>
<dbReference type="PANTHER" id="PTHR15075:SF2">
    <property type="entry name" value="ALPHA-1,6-MANNOSYLGLYCOPROTEIN 6-BETA-N-ACETYLGLUCOSAMINYLTRANSFERASE"/>
    <property type="match status" value="1"/>
</dbReference>
<evidence type="ECO:0000256" key="6">
    <source>
        <dbReference type="ARBA" id="ARBA00022679"/>
    </source>
</evidence>
<reference evidence="16 17" key="2">
    <citation type="journal article" date="2019" name="G3 (Bethesda)">
        <title>Hybrid Assembly of the Genome of the Entomopathogenic Nematode Steinernema carpocapsae Identifies the X-Chromosome.</title>
        <authorList>
            <person name="Serra L."/>
            <person name="Macchietto M."/>
            <person name="Macias-Munoz A."/>
            <person name="McGill C.J."/>
            <person name="Rodriguez I.M."/>
            <person name="Rodriguez B."/>
            <person name="Murad R."/>
            <person name="Mortazavi A."/>
        </authorList>
    </citation>
    <scope>NUCLEOTIDE SEQUENCE [LARGE SCALE GENOMIC DNA]</scope>
    <source>
        <strain evidence="16 17">ALL</strain>
    </source>
</reference>
<dbReference type="Proteomes" id="UP000298663">
    <property type="component" value="Unassembled WGS sequence"/>
</dbReference>
<keyword evidence="10" id="KW-0333">Golgi apparatus</keyword>
<evidence type="ECO:0000256" key="1">
    <source>
        <dbReference type="ARBA" id="ARBA00004323"/>
    </source>
</evidence>
<dbReference type="EC" id="2.4.1.155" evidence="4"/>
<dbReference type="PANTHER" id="PTHR15075">
    <property type="entry name" value="ALPHA-MANNOSIDE BETA-1,6-N-ACETYLGLUCOSAMINYLTRANSFERASE"/>
    <property type="match status" value="1"/>
</dbReference>
<protein>
    <recommendedName>
        <fullName evidence="4">alpha-1,6-mannosyl-glycoprotein 6-beta-N-acetylglucosaminyltransferase</fullName>
        <ecNumber evidence="4">2.4.1.155</ecNumber>
    </recommendedName>
</protein>
<keyword evidence="9 14" id="KW-1133">Transmembrane helix</keyword>
<comment type="similarity">
    <text evidence="3">Belongs to the glycosyltransferase 18 family.</text>
</comment>
<keyword evidence="17" id="KW-1185">Reference proteome</keyword>
<gene>
    <name evidence="16" type="ORF">L596_008077</name>
</gene>
<keyword evidence="8" id="KW-0735">Signal-anchor</keyword>
<name>A0A4U5PCD8_STECR</name>
<evidence type="ECO:0000313" key="17">
    <source>
        <dbReference type="Proteomes" id="UP000298663"/>
    </source>
</evidence>
<keyword evidence="7 14" id="KW-0812">Transmembrane</keyword>
<dbReference type="GO" id="GO:0006487">
    <property type="term" value="P:protein N-linked glycosylation"/>
    <property type="evidence" value="ECO:0007669"/>
    <property type="project" value="TreeGrafter"/>
</dbReference>
<evidence type="ECO:0000256" key="5">
    <source>
        <dbReference type="ARBA" id="ARBA00022676"/>
    </source>
</evidence>
<feature type="domain" description="Glycosyltransferase family 18 catalytic" evidence="15">
    <location>
        <begin position="136"/>
        <end position="686"/>
    </location>
</feature>
<dbReference type="OrthoDB" id="2113294at2759"/>
<reference evidence="16 17" key="1">
    <citation type="journal article" date="2015" name="Genome Biol.">
        <title>Comparative genomics of Steinernema reveals deeply conserved gene regulatory networks.</title>
        <authorList>
            <person name="Dillman A.R."/>
            <person name="Macchietto M."/>
            <person name="Porter C.F."/>
            <person name="Rogers A."/>
            <person name="Williams B."/>
            <person name="Antoshechkin I."/>
            <person name="Lee M.M."/>
            <person name="Goodwin Z."/>
            <person name="Lu X."/>
            <person name="Lewis E.E."/>
            <person name="Goodrich-Blair H."/>
            <person name="Stock S.P."/>
            <person name="Adams B.J."/>
            <person name="Sternberg P.W."/>
            <person name="Mortazavi A."/>
        </authorList>
    </citation>
    <scope>NUCLEOTIDE SEQUENCE [LARGE SCALE GENOMIC DNA]</scope>
    <source>
        <strain evidence="16 17">ALL</strain>
    </source>
</reference>
<dbReference type="GO" id="GO:0000139">
    <property type="term" value="C:Golgi membrane"/>
    <property type="evidence" value="ECO:0007669"/>
    <property type="project" value="UniProtKB-SubCell"/>
</dbReference>
<keyword evidence="5" id="KW-0328">Glycosyltransferase</keyword>
<evidence type="ECO:0000256" key="9">
    <source>
        <dbReference type="ARBA" id="ARBA00022989"/>
    </source>
</evidence>
<proteinExistence type="inferred from homology"/>
<comment type="caution">
    <text evidence="16">The sequence shown here is derived from an EMBL/GenBank/DDBJ whole genome shotgun (WGS) entry which is preliminary data.</text>
</comment>
<evidence type="ECO:0000256" key="3">
    <source>
        <dbReference type="ARBA" id="ARBA00007477"/>
    </source>
</evidence>
<evidence type="ECO:0000256" key="10">
    <source>
        <dbReference type="ARBA" id="ARBA00023034"/>
    </source>
</evidence>
<comment type="pathway">
    <text evidence="2">Protein modification; protein glycosylation.</text>
</comment>
<evidence type="ECO:0000256" key="14">
    <source>
        <dbReference type="SAM" id="Phobius"/>
    </source>
</evidence>
<dbReference type="AlphaFoldDB" id="A0A4U5PCD8"/>
<evidence type="ECO:0000256" key="2">
    <source>
        <dbReference type="ARBA" id="ARBA00004922"/>
    </source>
</evidence>
<comment type="catalytic activity">
    <reaction evidence="13">
        <text>N(4)-{beta-D-GlcNAc-(1-&gt;2)-[beta-D-GlcNAc-(1-&gt;4)]-alpha-D-Man-(1-&gt;3)-[beta-D-GlcNAc-(1-&gt;2)-alpha-D-Man-(1-&gt;6)]-beta-D-Man-(1-&gt;4)-beta-D-GlcNAc-(1-&gt;4)-beta-D-GlcNAc}-L-asparaginyl-[protein] + UDP-N-acetyl-alpha-D-glucosamine = N(4)-{beta-D-GlcNAc-(1-&gt;2)-[beta-D-GlcNAc-(1-&gt;4)]-alpha-D-Man-(1-&gt;3)-[beta-D-GlcNAc-(1-&gt;2)-[beta-D-GlcNAc-(1-&gt;6)]-alpha-D-Man-(1-&gt;6)]-beta-D-Man-(1-&gt;4)-beta-D-GlcNAc-(1-&gt;4)-beta-D-GlcNAc}-L-asparaginyl-[protein] + UDP + H(+)</text>
        <dbReference type="Rhea" id="RHEA:16921"/>
        <dbReference type="Rhea" id="RHEA-COMP:14374"/>
        <dbReference type="Rhea" id="RHEA-COMP:14377"/>
        <dbReference type="ChEBI" id="CHEBI:15378"/>
        <dbReference type="ChEBI" id="CHEBI:57705"/>
        <dbReference type="ChEBI" id="CHEBI:58223"/>
        <dbReference type="ChEBI" id="CHEBI:139507"/>
        <dbReference type="ChEBI" id="CHEBI:139510"/>
        <dbReference type="EC" id="2.4.1.155"/>
    </reaction>
</comment>
<dbReference type="UniPathway" id="UPA00378"/>
<feature type="transmembrane region" description="Helical" evidence="14">
    <location>
        <begin position="41"/>
        <end position="61"/>
    </location>
</feature>
<organism evidence="16 17">
    <name type="scientific">Steinernema carpocapsae</name>
    <name type="common">Entomopathogenic nematode</name>
    <dbReference type="NCBI Taxonomy" id="34508"/>
    <lineage>
        <taxon>Eukaryota</taxon>
        <taxon>Metazoa</taxon>
        <taxon>Ecdysozoa</taxon>
        <taxon>Nematoda</taxon>
        <taxon>Chromadorea</taxon>
        <taxon>Rhabditida</taxon>
        <taxon>Tylenchina</taxon>
        <taxon>Panagrolaimomorpha</taxon>
        <taxon>Strongyloidoidea</taxon>
        <taxon>Steinernematidae</taxon>
        <taxon>Steinernema</taxon>
    </lineage>
</organism>
<sequence>MWDRRFGSASSLGPRQWRWKIYELGRRFDRWIRRESVRRRFFFVMSLISALALFAYVLHTLDYLNAASPRRQYDDLQLKIRRKNIQARIQERLNTKNRLALEGQRCSSEDLRTNEEFPECSEKIAWMQEFWKTDKCYEENGVDGSDCSIVAFLSEVQNFCPVLPGRSVPKLESEQVRKIDISLDGLIALMADNPVNFEFIKSRVFRMWPVWKTASEEIRQRNPQIFKTKRLTILLHLGFLSKETGLNFGKNSGSGGPLGELVQWSDLIASLYFLGHDLVISTETLTFKKNVANLASGMNACNSQGDSPIDVIFTDIMGLRMMRRKMKGHYANLSCRVRVLDSFGTHAEFNSNDYFKKHRSELGGHRTNSWGGHQLKLGQFLTLYPHTDDNTFLGFVVEIYDRATEAPVRRENASLVYGKEVYMWRGADEVLDILKKYTPIHGTVADNDADLKTWDVINHHLLSGPDFHHLLRTMKIFLGLGFPLEGPAPLEAIANGAIFINPKFVPPKSRRSYKFFSDKPTLRELTSQNPYVERFIGEPHVFTVDFNNETELCAAIETALASSVMPFLPFEFTAAGMLERVHFIASQQNFCTEKPTWPPFSSASVIHAPAGFSCQDACAAQGLICERSFFWRINKASEVEKFGTCDEVLRNTTLTHAPTTCLLQQNSLLYSCASKPPTLVQRICPCRTFKKGQSILCKDCT</sequence>
<keyword evidence="12" id="KW-0325">Glycoprotein</keyword>
<dbReference type="EMBL" id="AZBU02000002">
    <property type="protein sequence ID" value="TKR93664.1"/>
    <property type="molecule type" value="Genomic_DNA"/>
</dbReference>
<evidence type="ECO:0000256" key="4">
    <source>
        <dbReference type="ARBA" id="ARBA00012671"/>
    </source>
</evidence>
<dbReference type="GO" id="GO:0030144">
    <property type="term" value="F:alpha-1,6-mannosylglycoprotein 6-beta-N-acetylglucosaminyltransferase activity"/>
    <property type="evidence" value="ECO:0007669"/>
    <property type="project" value="UniProtKB-EC"/>
</dbReference>
<keyword evidence="6" id="KW-0808">Transferase</keyword>
<dbReference type="InterPro" id="IPR052105">
    <property type="entry name" value="MGAT5_Glycosyltransferase"/>
</dbReference>
<evidence type="ECO:0000256" key="11">
    <source>
        <dbReference type="ARBA" id="ARBA00023136"/>
    </source>
</evidence>
<accession>A0A4U5PCD8</accession>
<dbReference type="STRING" id="34508.A0A4U5PCD8"/>
<evidence type="ECO:0000256" key="8">
    <source>
        <dbReference type="ARBA" id="ARBA00022968"/>
    </source>
</evidence>
<evidence type="ECO:0000313" key="16">
    <source>
        <dbReference type="EMBL" id="TKR93664.1"/>
    </source>
</evidence>
<evidence type="ECO:0000256" key="13">
    <source>
        <dbReference type="ARBA" id="ARBA00048243"/>
    </source>
</evidence>
<evidence type="ECO:0000256" key="12">
    <source>
        <dbReference type="ARBA" id="ARBA00023180"/>
    </source>
</evidence>
<comment type="subcellular location">
    <subcellularLocation>
        <location evidence="1">Golgi apparatus membrane</location>
        <topology evidence="1">Single-pass type II membrane protein</topology>
    </subcellularLocation>
</comment>
<evidence type="ECO:0000259" key="15">
    <source>
        <dbReference type="Pfam" id="PF15024"/>
    </source>
</evidence>
<dbReference type="InterPro" id="IPR026116">
    <property type="entry name" value="GT18_cat"/>
</dbReference>